<feature type="domain" description="Ion transport" evidence="12">
    <location>
        <begin position="38"/>
        <end position="241"/>
    </location>
</feature>
<keyword evidence="9 11" id="KW-0472">Membrane</keyword>
<dbReference type="GO" id="GO:0008076">
    <property type="term" value="C:voltage-gated potassium channel complex"/>
    <property type="evidence" value="ECO:0007669"/>
    <property type="project" value="InterPro"/>
</dbReference>
<evidence type="ECO:0000256" key="8">
    <source>
        <dbReference type="ARBA" id="ARBA00023065"/>
    </source>
</evidence>
<feature type="transmembrane region" description="Helical" evidence="11">
    <location>
        <begin position="149"/>
        <end position="167"/>
    </location>
</feature>
<gene>
    <name evidence="13" type="ORF">METHB2_90007</name>
</gene>
<keyword evidence="4 11" id="KW-0812">Transmembrane</keyword>
<dbReference type="RefSeq" id="WP_246247127.1">
    <property type="nucleotide sequence ID" value="NZ_CADCXN010000124.1"/>
</dbReference>
<dbReference type="InterPro" id="IPR028325">
    <property type="entry name" value="VG_K_chnl"/>
</dbReference>
<feature type="transmembrane region" description="Helical" evidence="11">
    <location>
        <begin position="124"/>
        <end position="143"/>
    </location>
</feature>
<keyword evidence="3" id="KW-0633">Potassium transport</keyword>
<dbReference type="PRINTS" id="PR00169">
    <property type="entry name" value="KCHANNEL"/>
</dbReference>
<dbReference type="GO" id="GO:0001508">
    <property type="term" value="P:action potential"/>
    <property type="evidence" value="ECO:0007669"/>
    <property type="project" value="TreeGrafter"/>
</dbReference>
<evidence type="ECO:0000313" key="14">
    <source>
        <dbReference type="Proteomes" id="UP000494216"/>
    </source>
</evidence>
<accession>A0A8S0WLV9</accession>
<dbReference type="InterPro" id="IPR005821">
    <property type="entry name" value="Ion_trans_dom"/>
</dbReference>
<keyword evidence="10 13" id="KW-0407">Ion channel</keyword>
<evidence type="ECO:0000313" key="13">
    <source>
        <dbReference type="EMBL" id="CAA9892900.1"/>
    </source>
</evidence>
<evidence type="ECO:0000256" key="10">
    <source>
        <dbReference type="ARBA" id="ARBA00023303"/>
    </source>
</evidence>
<organism evidence="13 14">
    <name type="scientific">Candidatus Methylobacter favarea</name>
    <dbReference type="NCBI Taxonomy" id="2707345"/>
    <lineage>
        <taxon>Bacteria</taxon>
        <taxon>Pseudomonadati</taxon>
        <taxon>Pseudomonadota</taxon>
        <taxon>Gammaproteobacteria</taxon>
        <taxon>Methylococcales</taxon>
        <taxon>Methylococcaceae</taxon>
        <taxon>Methylobacter</taxon>
    </lineage>
</organism>
<dbReference type="AlphaFoldDB" id="A0A8S0WLV9"/>
<comment type="subcellular location">
    <subcellularLocation>
        <location evidence="1">Membrane</location>
        <topology evidence="1">Multi-pass membrane protein</topology>
    </subcellularLocation>
</comment>
<comment type="caution">
    <text evidence="13">The sequence shown here is derived from an EMBL/GenBank/DDBJ whole genome shotgun (WGS) entry which is preliminary data.</text>
</comment>
<dbReference type="Proteomes" id="UP000494216">
    <property type="component" value="Unassembled WGS sequence"/>
</dbReference>
<evidence type="ECO:0000259" key="12">
    <source>
        <dbReference type="Pfam" id="PF00520"/>
    </source>
</evidence>
<name>A0A8S0WLV9_9GAMM</name>
<keyword evidence="6" id="KW-0630">Potassium</keyword>
<evidence type="ECO:0000256" key="4">
    <source>
        <dbReference type="ARBA" id="ARBA00022692"/>
    </source>
</evidence>
<evidence type="ECO:0000256" key="3">
    <source>
        <dbReference type="ARBA" id="ARBA00022538"/>
    </source>
</evidence>
<evidence type="ECO:0000256" key="7">
    <source>
        <dbReference type="ARBA" id="ARBA00022989"/>
    </source>
</evidence>
<keyword evidence="8" id="KW-0406">Ion transport</keyword>
<sequence length="266" mass="30908">MTRLIVYFAYFLKTSTRYQRVKLFFYNLLENPNSRLKSYFDIFMIGLVMLSIFLLIQGVDSKQSAGEALFEQGIISLFIVEYLLRGWLYSDNHKIILEQYEKAVYLNIPFRLGKVAKLMLVRKIRYVFTPLAVVDLLAILPSYRPLRILRIFLVFRLFKLFRYFNSIKLFARILASKRFELITLGIFLGLLVFTGSTGIYLFENPANGGQVKNLFEALYWAIVTVATVGYGDITSADYGRSSRCHGIDFAWFGHSVLSYFHYCRGI</sequence>
<feature type="transmembrane region" description="Helical" evidence="11">
    <location>
        <begin position="68"/>
        <end position="84"/>
    </location>
</feature>
<feature type="transmembrane region" description="Helical" evidence="11">
    <location>
        <begin position="38"/>
        <end position="56"/>
    </location>
</feature>
<reference evidence="13 14" key="1">
    <citation type="submission" date="2020-02" db="EMBL/GenBank/DDBJ databases">
        <authorList>
            <person name="Hogendoorn C."/>
        </authorList>
    </citation>
    <scope>NUCLEOTIDE SEQUENCE [LARGE SCALE GENOMIC DNA]</scope>
    <source>
        <strain evidence="13">METHB21</strain>
    </source>
</reference>
<evidence type="ECO:0000256" key="1">
    <source>
        <dbReference type="ARBA" id="ARBA00004141"/>
    </source>
</evidence>
<evidence type="ECO:0000256" key="11">
    <source>
        <dbReference type="SAM" id="Phobius"/>
    </source>
</evidence>
<protein>
    <submittedName>
        <fullName evidence="13">Voltage-gated potassium channel</fullName>
    </submittedName>
</protein>
<dbReference type="Gene3D" id="1.10.287.70">
    <property type="match status" value="1"/>
</dbReference>
<feature type="transmembrane region" description="Helical" evidence="11">
    <location>
        <begin position="179"/>
        <end position="202"/>
    </location>
</feature>
<feature type="transmembrane region" description="Helical" evidence="11">
    <location>
        <begin position="214"/>
        <end position="233"/>
    </location>
</feature>
<proteinExistence type="predicted"/>
<keyword evidence="5" id="KW-0631">Potassium channel</keyword>
<keyword evidence="14" id="KW-1185">Reference proteome</keyword>
<evidence type="ECO:0000256" key="5">
    <source>
        <dbReference type="ARBA" id="ARBA00022826"/>
    </source>
</evidence>
<evidence type="ECO:0000256" key="9">
    <source>
        <dbReference type="ARBA" id="ARBA00023136"/>
    </source>
</evidence>
<dbReference type="PANTHER" id="PTHR11537:SF254">
    <property type="entry name" value="POTASSIUM VOLTAGE-GATED CHANNEL PROTEIN SHAB"/>
    <property type="match status" value="1"/>
</dbReference>
<keyword evidence="2" id="KW-0813">Transport</keyword>
<keyword evidence="7 11" id="KW-1133">Transmembrane helix</keyword>
<dbReference type="EMBL" id="CADCXN010000124">
    <property type="protein sequence ID" value="CAA9892900.1"/>
    <property type="molecule type" value="Genomic_DNA"/>
</dbReference>
<dbReference type="GO" id="GO:0005249">
    <property type="term" value="F:voltage-gated potassium channel activity"/>
    <property type="evidence" value="ECO:0007669"/>
    <property type="project" value="InterPro"/>
</dbReference>
<dbReference type="PANTHER" id="PTHR11537">
    <property type="entry name" value="VOLTAGE-GATED POTASSIUM CHANNEL"/>
    <property type="match status" value="1"/>
</dbReference>
<evidence type="ECO:0000256" key="6">
    <source>
        <dbReference type="ARBA" id="ARBA00022958"/>
    </source>
</evidence>
<dbReference type="Pfam" id="PF00520">
    <property type="entry name" value="Ion_trans"/>
    <property type="match status" value="1"/>
</dbReference>
<dbReference type="SUPFAM" id="SSF81324">
    <property type="entry name" value="Voltage-gated potassium channels"/>
    <property type="match status" value="1"/>
</dbReference>
<evidence type="ECO:0000256" key="2">
    <source>
        <dbReference type="ARBA" id="ARBA00022448"/>
    </source>
</evidence>